<gene>
    <name evidence="1" type="ORF">H5P34_20830</name>
</gene>
<proteinExistence type="predicted"/>
<accession>A0AAW5T4Y8</accession>
<comment type="caution">
    <text evidence="1">The sequence shown here is derived from an EMBL/GenBank/DDBJ whole genome shotgun (WGS) entry which is preliminary data.</text>
</comment>
<dbReference type="Proteomes" id="UP001141659">
    <property type="component" value="Unassembled WGS sequence"/>
</dbReference>
<dbReference type="AlphaFoldDB" id="A0AAW5T4Y8"/>
<protein>
    <submittedName>
        <fullName evidence="1">Uncharacterized protein</fullName>
    </submittedName>
</protein>
<dbReference type="EMBL" id="JACKVC010000018">
    <property type="protein sequence ID" value="MCV7390509.1"/>
    <property type="molecule type" value="Genomic_DNA"/>
</dbReference>
<evidence type="ECO:0000313" key="2">
    <source>
        <dbReference type="Proteomes" id="UP001141659"/>
    </source>
</evidence>
<organism evidence="1 2">
    <name type="scientific">Mycolicibacterium porcinum</name>
    <dbReference type="NCBI Taxonomy" id="39693"/>
    <lineage>
        <taxon>Bacteria</taxon>
        <taxon>Bacillati</taxon>
        <taxon>Actinomycetota</taxon>
        <taxon>Actinomycetes</taxon>
        <taxon>Mycobacteriales</taxon>
        <taxon>Mycobacteriaceae</taxon>
        <taxon>Mycolicibacterium</taxon>
    </lineage>
</organism>
<reference evidence="1" key="2">
    <citation type="journal article" date="2022" name="BMC Genomics">
        <title>Comparative genome analysis of mycobacteria focusing on tRNA and non-coding RNA.</title>
        <authorList>
            <person name="Behra P.R.K."/>
            <person name="Pettersson B.M.F."/>
            <person name="Ramesh M."/>
            <person name="Das S."/>
            <person name="Dasgupta S."/>
            <person name="Kirsebom L.A."/>
        </authorList>
    </citation>
    <scope>NUCLEOTIDE SEQUENCE</scope>
    <source>
        <strain evidence="1">DSM 44242</strain>
    </source>
</reference>
<name>A0AAW5T4Y8_9MYCO</name>
<reference evidence="1" key="1">
    <citation type="submission" date="2020-07" db="EMBL/GenBank/DDBJ databases">
        <authorList>
            <person name="Pettersson B.M.F."/>
            <person name="Behra P.R.K."/>
            <person name="Ramesh M."/>
            <person name="Das S."/>
            <person name="Dasgupta S."/>
            <person name="Kirsebom L.A."/>
        </authorList>
    </citation>
    <scope>NUCLEOTIDE SEQUENCE</scope>
    <source>
        <strain evidence="1">DSM 44242</strain>
    </source>
</reference>
<evidence type="ECO:0000313" key="1">
    <source>
        <dbReference type="EMBL" id="MCV7390509.1"/>
    </source>
</evidence>
<sequence>MAGRALATDVDDWVDSWHDTEFAGPAPSLDEFLGFTPDEGRLWVEKPRALAAIIAAHQSRRSVEEVLTDQTSYALAARSVSPEDAHDVLQWLIDRGRISKCS</sequence>